<keyword evidence="6 9" id="KW-0479">Metal-binding</keyword>
<evidence type="ECO:0000313" key="12">
    <source>
        <dbReference type="Proteomes" id="UP001320119"/>
    </source>
</evidence>
<comment type="cofactor">
    <cofactor evidence="2 9">
        <name>Mg(2+)</name>
        <dbReference type="ChEBI" id="CHEBI:18420"/>
    </cofactor>
</comment>
<evidence type="ECO:0000256" key="1">
    <source>
        <dbReference type="ARBA" id="ARBA00000012"/>
    </source>
</evidence>
<dbReference type="GO" id="GO:0046654">
    <property type="term" value="P:tetrahydrofolate biosynthetic process"/>
    <property type="evidence" value="ECO:0007669"/>
    <property type="project" value="TreeGrafter"/>
</dbReference>
<evidence type="ECO:0000256" key="6">
    <source>
        <dbReference type="ARBA" id="ARBA00022723"/>
    </source>
</evidence>
<accession>A0AAN1WGD4</accession>
<evidence type="ECO:0000259" key="10">
    <source>
        <dbReference type="PROSITE" id="PS50972"/>
    </source>
</evidence>
<evidence type="ECO:0000313" key="11">
    <source>
        <dbReference type="EMBL" id="BCD97078.1"/>
    </source>
</evidence>
<keyword evidence="7 9" id="KW-0460">Magnesium</keyword>
<dbReference type="InterPro" id="IPR045031">
    <property type="entry name" value="DHP_synth-like"/>
</dbReference>
<evidence type="ECO:0000256" key="3">
    <source>
        <dbReference type="ARBA" id="ARBA00004763"/>
    </source>
</evidence>
<dbReference type="Gene3D" id="3.20.20.20">
    <property type="entry name" value="Dihydropteroate synthase-like"/>
    <property type="match status" value="1"/>
</dbReference>
<dbReference type="SUPFAM" id="SSF51717">
    <property type="entry name" value="Dihydropteroate synthetase-like"/>
    <property type="match status" value="1"/>
</dbReference>
<dbReference type="RefSeq" id="WP_236986553.1">
    <property type="nucleotide sequence ID" value="NZ_AP023086.1"/>
</dbReference>
<dbReference type="GO" id="GO:0004156">
    <property type="term" value="F:dihydropteroate synthase activity"/>
    <property type="evidence" value="ECO:0007669"/>
    <property type="project" value="UniProtKB-EC"/>
</dbReference>
<dbReference type="EMBL" id="AP023086">
    <property type="protein sequence ID" value="BCD97078.1"/>
    <property type="molecule type" value="Genomic_DNA"/>
</dbReference>
<reference evidence="11 12" key="1">
    <citation type="journal article" date="2022" name="IScience">
        <title>An ultrasensitive nanofiber-based assay for enzymatic hydrolysis and deep-sea microbial degradation of cellulose.</title>
        <authorList>
            <person name="Tsudome M."/>
            <person name="Tachioka M."/>
            <person name="Miyazaki M."/>
            <person name="Uchimura K."/>
            <person name="Tsuda M."/>
            <person name="Takaki Y."/>
            <person name="Deguchi S."/>
        </authorList>
    </citation>
    <scope>NUCLEOTIDE SEQUENCE [LARGE SCALE GENOMIC DNA]</scope>
    <source>
        <strain evidence="11 12">GE09</strain>
    </source>
</reference>
<dbReference type="GO" id="GO:0046656">
    <property type="term" value="P:folic acid biosynthetic process"/>
    <property type="evidence" value="ECO:0007669"/>
    <property type="project" value="UniProtKB-KW"/>
</dbReference>
<feature type="domain" description="Pterin-binding" evidence="10">
    <location>
        <begin position="15"/>
        <end position="272"/>
    </location>
</feature>
<dbReference type="AlphaFoldDB" id="A0AAN1WGD4"/>
<dbReference type="InterPro" id="IPR011005">
    <property type="entry name" value="Dihydropteroate_synth-like_sf"/>
</dbReference>
<dbReference type="EC" id="2.5.1.15" evidence="4 9"/>
<dbReference type="PANTHER" id="PTHR20941:SF1">
    <property type="entry name" value="FOLIC ACID SYNTHESIS PROTEIN FOL1"/>
    <property type="match status" value="1"/>
</dbReference>
<dbReference type="InterPro" id="IPR006390">
    <property type="entry name" value="DHP_synth_dom"/>
</dbReference>
<evidence type="ECO:0000256" key="9">
    <source>
        <dbReference type="RuleBase" id="RU361205"/>
    </source>
</evidence>
<protein>
    <recommendedName>
        <fullName evidence="4 9">Dihydropteroate synthase</fullName>
        <shortName evidence="9">DHPS</shortName>
        <ecNumber evidence="4 9">2.5.1.15</ecNumber>
    </recommendedName>
    <alternativeName>
        <fullName evidence="9">Dihydropteroate pyrophosphorylase</fullName>
    </alternativeName>
</protein>
<dbReference type="PROSITE" id="PS00793">
    <property type="entry name" value="DHPS_2"/>
    <property type="match status" value="1"/>
</dbReference>
<gene>
    <name evidence="11" type="ORF">MARGE09_P1278</name>
</gene>
<dbReference type="GO" id="GO:0005829">
    <property type="term" value="C:cytosol"/>
    <property type="evidence" value="ECO:0007669"/>
    <property type="project" value="TreeGrafter"/>
</dbReference>
<dbReference type="Proteomes" id="UP001320119">
    <property type="component" value="Chromosome"/>
</dbReference>
<dbReference type="PROSITE" id="PS00792">
    <property type="entry name" value="DHPS_1"/>
    <property type="match status" value="1"/>
</dbReference>
<evidence type="ECO:0000256" key="5">
    <source>
        <dbReference type="ARBA" id="ARBA00022679"/>
    </source>
</evidence>
<dbReference type="KEGG" id="marq:MARGE09_P1278"/>
<keyword evidence="12" id="KW-1185">Reference proteome</keyword>
<dbReference type="CDD" id="cd00739">
    <property type="entry name" value="DHPS"/>
    <property type="match status" value="1"/>
</dbReference>
<keyword evidence="5 9" id="KW-0808">Transferase</keyword>
<proteinExistence type="inferred from homology"/>
<organism evidence="11 12">
    <name type="scientific">Marinagarivorans cellulosilyticus</name>
    <dbReference type="NCBI Taxonomy" id="2721545"/>
    <lineage>
        <taxon>Bacteria</taxon>
        <taxon>Pseudomonadati</taxon>
        <taxon>Pseudomonadota</taxon>
        <taxon>Gammaproteobacteria</taxon>
        <taxon>Cellvibrionales</taxon>
        <taxon>Cellvibrionaceae</taxon>
        <taxon>Marinagarivorans</taxon>
    </lineage>
</organism>
<sequence length="279" mass="29542">MLIQCGSRELDLSQPRVMAILNATPDSFSDGGRLLGSEGVDVPKALTIVERMLKAGADIIDVGGESTRPGATPVTVAEELDRVIPVVEAIAARFDVVISIDTSQPEVITEGAKVGAGLINDVRALQLDGALQAAASTQLPICLMHMKGDPATMQHTPCYEHCAKEVFAFLQQRINDCSHAGIAENQILVDPGIGFGKLDEHNLQLINALPKFSALGAGVLFGASRKSMIGRLLGRDLPDRLAGSLGFAFAALSGGAKILRVHDVAETVDIIKVFELTRQ</sequence>
<name>A0AAN1WGD4_9GAMM</name>
<dbReference type="Pfam" id="PF00809">
    <property type="entry name" value="Pterin_bind"/>
    <property type="match status" value="1"/>
</dbReference>
<evidence type="ECO:0000256" key="8">
    <source>
        <dbReference type="ARBA" id="ARBA00022909"/>
    </source>
</evidence>
<comment type="similarity">
    <text evidence="9">Belongs to the DHPS family.</text>
</comment>
<comment type="pathway">
    <text evidence="3 9">Cofactor biosynthesis; tetrahydrofolate biosynthesis; 7,8-dihydrofolate from 2-amino-4-hydroxy-6-hydroxymethyl-7,8-dihydropteridine diphosphate and 4-aminobenzoate: step 1/2.</text>
</comment>
<keyword evidence="8 9" id="KW-0289">Folate biosynthesis</keyword>
<evidence type="ECO:0000256" key="7">
    <source>
        <dbReference type="ARBA" id="ARBA00022842"/>
    </source>
</evidence>
<evidence type="ECO:0000256" key="2">
    <source>
        <dbReference type="ARBA" id="ARBA00001946"/>
    </source>
</evidence>
<dbReference type="NCBIfam" id="TIGR01496">
    <property type="entry name" value="DHPS"/>
    <property type="match status" value="1"/>
</dbReference>
<evidence type="ECO:0000256" key="4">
    <source>
        <dbReference type="ARBA" id="ARBA00012458"/>
    </source>
</evidence>
<comment type="catalytic activity">
    <reaction evidence="1">
        <text>(7,8-dihydropterin-6-yl)methyl diphosphate + 4-aminobenzoate = 7,8-dihydropteroate + diphosphate</text>
        <dbReference type="Rhea" id="RHEA:19949"/>
        <dbReference type="ChEBI" id="CHEBI:17836"/>
        <dbReference type="ChEBI" id="CHEBI:17839"/>
        <dbReference type="ChEBI" id="CHEBI:33019"/>
        <dbReference type="ChEBI" id="CHEBI:72950"/>
        <dbReference type="EC" id="2.5.1.15"/>
    </reaction>
</comment>
<dbReference type="InterPro" id="IPR000489">
    <property type="entry name" value="Pterin-binding_dom"/>
</dbReference>
<dbReference type="GO" id="GO:0046872">
    <property type="term" value="F:metal ion binding"/>
    <property type="evidence" value="ECO:0007669"/>
    <property type="project" value="UniProtKB-KW"/>
</dbReference>
<dbReference type="PROSITE" id="PS50972">
    <property type="entry name" value="PTERIN_BINDING"/>
    <property type="match status" value="1"/>
</dbReference>
<dbReference type="PANTHER" id="PTHR20941">
    <property type="entry name" value="FOLATE SYNTHESIS PROTEINS"/>
    <property type="match status" value="1"/>
</dbReference>
<comment type="function">
    <text evidence="9">Catalyzes the condensation of para-aminobenzoate (pABA) with 6-hydroxymethyl-7,8-dihydropterin diphosphate (DHPt-PP) to form 7,8-dihydropteroate (H2Pte), the immediate precursor of folate derivatives.</text>
</comment>